<dbReference type="Gene3D" id="3.40.50.850">
    <property type="entry name" value="Isochorismatase-like"/>
    <property type="match status" value="1"/>
</dbReference>
<dbReference type="GO" id="GO:0019363">
    <property type="term" value="P:pyridine nucleotide biosynthetic process"/>
    <property type="evidence" value="ECO:0007669"/>
    <property type="project" value="UniProtKB-KW"/>
</dbReference>
<evidence type="ECO:0000259" key="9">
    <source>
        <dbReference type="Pfam" id="PF00857"/>
    </source>
</evidence>
<feature type="compositionally biased region" description="Polar residues" evidence="8">
    <location>
        <begin position="197"/>
        <end position="206"/>
    </location>
</feature>
<dbReference type="Pfam" id="PF00857">
    <property type="entry name" value="Isochorismatase"/>
    <property type="match status" value="1"/>
</dbReference>
<keyword evidence="3" id="KW-0479">Metal-binding</keyword>
<evidence type="ECO:0000313" key="11">
    <source>
        <dbReference type="Proteomes" id="UP000321181"/>
    </source>
</evidence>
<dbReference type="AlphaFoldDB" id="A0A512DDV0"/>
<evidence type="ECO:0000313" key="10">
    <source>
        <dbReference type="EMBL" id="GEO34617.1"/>
    </source>
</evidence>
<sequence length="229" mass="23914">MSTSTHPIDTPTHRALLIVDVQPTFCEGGSLPVAGGNDVAHAVASFASLHRDHYDTLVTTQDWHVDPGDHFSDEPDFVDSWPPHGVAGTEEAELHPALSELYPEVTVKKGMHAAAYSGFEAVDGDDRPLAAILREYEITDVDVVGLAESHCVKATALDAVREGLTVRVLTDLTAPVTPEQGEAARAELAAAGVQLIPSSQVAQEPSGQVPGGAPGKSSGKTVREGAGEG</sequence>
<dbReference type="EMBL" id="BJYY01000014">
    <property type="protein sequence ID" value="GEO34617.1"/>
    <property type="molecule type" value="Genomic_DNA"/>
</dbReference>
<dbReference type="SUPFAM" id="SSF52499">
    <property type="entry name" value="Isochorismatase-like hydrolases"/>
    <property type="match status" value="1"/>
</dbReference>
<name>A0A512DDV0_9CELL</name>
<dbReference type="EC" id="3.5.1.19" evidence="6"/>
<dbReference type="GO" id="GO:0008936">
    <property type="term" value="F:nicotinamidase activity"/>
    <property type="evidence" value="ECO:0007669"/>
    <property type="project" value="UniProtKB-EC"/>
</dbReference>
<evidence type="ECO:0000256" key="6">
    <source>
        <dbReference type="ARBA" id="ARBA00039017"/>
    </source>
</evidence>
<proteinExistence type="inferred from homology"/>
<keyword evidence="11" id="KW-1185">Reference proteome</keyword>
<dbReference type="InterPro" id="IPR000868">
    <property type="entry name" value="Isochorismatase-like_dom"/>
</dbReference>
<dbReference type="OrthoDB" id="9791276at2"/>
<comment type="caution">
    <text evidence="10">The sequence shown here is derived from an EMBL/GenBank/DDBJ whole genome shotgun (WGS) entry which is preliminary data.</text>
</comment>
<feature type="region of interest" description="Disordered" evidence="8">
    <location>
        <begin position="197"/>
        <end position="229"/>
    </location>
</feature>
<keyword evidence="2" id="KW-0662">Pyridine nucleotide biosynthesis</keyword>
<dbReference type="PANTHER" id="PTHR11080">
    <property type="entry name" value="PYRAZINAMIDASE/NICOTINAMIDASE"/>
    <property type="match status" value="1"/>
</dbReference>
<feature type="domain" description="Isochorismatase-like" evidence="9">
    <location>
        <begin position="15"/>
        <end position="197"/>
    </location>
</feature>
<comment type="pathway">
    <text evidence="5">Cofactor biosynthesis; nicotinate biosynthesis; nicotinate from nicotinamide: step 1/1.</text>
</comment>
<protein>
    <recommendedName>
        <fullName evidence="6">nicotinamidase</fullName>
        <ecNumber evidence="6">3.5.1.19</ecNumber>
    </recommendedName>
    <alternativeName>
        <fullName evidence="7">Nicotinamide deamidase</fullName>
    </alternativeName>
</protein>
<evidence type="ECO:0000256" key="3">
    <source>
        <dbReference type="ARBA" id="ARBA00022723"/>
    </source>
</evidence>
<evidence type="ECO:0000256" key="4">
    <source>
        <dbReference type="ARBA" id="ARBA00022801"/>
    </source>
</evidence>
<evidence type="ECO:0000256" key="5">
    <source>
        <dbReference type="ARBA" id="ARBA00037900"/>
    </source>
</evidence>
<dbReference type="PANTHER" id="PTHR11080:SF2">
    <property type="entry name" value="LD05707P"/>
    <property type="match status" value="1"/>
</dbReference>
<accession>A0A512DDV0</accession>
<reference evidence="10 11" key="1">
    <citation type="submission" date="2019-07" db="EMBL/GenBank/DDBJ databases">
        <title>Whole genome shotgun sequence of Cellulomonas aerilata NBRC 106308.</title>
        <authorList>
            <person name="Hosoyama A."/>
            <person name="Uohara A."/>
            <person name="Ohji S."/>
            <person name="Ichikawa N."/>
        </authorList>
    </citation>
    <scope>NUCLEOTIDE SEQUENCE [LARGE SCALE GENOMIC DNA]</scope>
    <source>
        <strain evidence="10 11">NBRC 106308</strain>
    </source>
</reference>
<keyword evidence="4" id="KW-0378">Hydrolase</keyword>
<evidence type="ECO:0000256" key="1">
    <source>
        <dbReference type="ARBA" id="ARBA00006336"/>
    </source>
</evidence>
<gene>
    <name evidence="10" type="primary">pncA</name>
    <name evidence="10" type="ORF">CAE01nite_23420</name>
</gene>
<evidence type="ECO:0000256" key="8">
    <source>
        <dbReference type="SAM" id="MobiDB-lite"/>
    </source>
</evidence>
<dbReference type="InterPro" id="IPR036380">
    <property type="entry name" value="Isochorismatase-like_sf"/>
</dbReference>
<evidence type="ECO:0000256" key="2">
    <source>
        <dbReference type="ARBA" id="ARBA00022642"/>
    </source>
</evidence>
<evidence type="ECO:0000256" key="7">
    <source>
        <dbReference type="ARBA" id="ARBA00043224"/>
    </source>
</evidence>
<dbReference type="GO" id="GO:0046872">
    <property type="term" value="F:metal ion binding"/>
    <property type="evidence" value="ECO:0007669"/>
    <property type="project" value="UniProtKB-KW"/>
</dbReference>
<comment type="similarity">
    <text evidence="1">Belongs to the isochorismatase family.</text>
</comment>
<dbReference type="Proteomes" id="UP000321181">
    <property type="component" value="Unassembled WGS sequence"/>
</dbReference>
<dbReference type="InterPro" id="IPR052347">
    <property type="entry name" value="Isochorismatase_Nicotinamidase"/>
</dbReference>
<dbReference type="RefSeq" id="WP_146904520.1">
    <property type="nucleotide sequence ID" value="NZ_BAAARM010000004.1"/>
</dbReference>
<organism evidence="10 11">
    <name type="scientific">Cellulomonas aerilata</name>
    <dbReference type="NCBI Taxonomy" id="515326"/>
    <lineage>
        <taxon>Bacteria</taxon>
        <taxon>Bacillati</taxon>
        <taxon>Actinomycetota</taxon>
        <taxon>Actinomycetes</taxon>
        <taxon>Micrococcales</taxon>
        <taxon>Cellulomonadaceae</taxon>
        <taxon>Cellulomonas</taxon>
    </lineage>
</organism>